<gene>
    <name evidence="2" type="ORF">CYMTET_19036</name>
</gene>
<organism evidence="2 3">
    <name type="scientific">Cymbomonas tetramitiformis</name>
    <dbReference type="NCBI Taxonomy" id="36881"/>
    <lineage>
        <taxon>Eukaryota</taxon>
        <taxon>Viridiplantae</taxon>
        <taxon>Chlorophyta</taxon>
        <taxon>Pyramimonadophyceae</taxon>
        <taxon>Pyramimonadales</taxon>
        <taxon>Pyramimonadaceae</taxon>
        <taxon>Cymbomonas</taxon>
    </lineage>
</organism>
<comment type="caution">
    <text evidence="2">The sequence shown here is derived from an EMBL/GenBank/DDBJ whole genome shotgun (WGS) entry which is preliminary data.</text>
</comment>
<evidence type="ECO:0000256" key="1">
    <source>
        <dbReference type="SAM" id="MobiDB-lite"/>
    </source>
</evidence>
<dbReference type="AlphaFoldDB" id="A0AAE0G6Z9"/>
<dbReference type="Proteomes" id="UP001190700">
    <property type="component" value="Unassembled WGS sequence"/>
</dbReference>
<keyword evidence="3" id="KW-1185">Reference proteome</keyword>
<accession>A0AAE0G6Z9</accession>
<reference evidence="2 3" key="1">
    <citation type="journal article" date="2015" name="Genome Biol. Evol.">
        <title>Comparative Genomics of a Bacterivorous Green Alga Reveals Evolutionary Causalities and Consequences of Phago-Mixotrophic Mode of Nutrition.</title>
        <authorList>
            <person name="Burns J.A."/>
            <person name="Paasch A."/>
            <person name="Narechania A."/>
            <person name="Kim E."/>
        </authorList>
    </citation>
    <scope>NUCLEOTIDE SEQUENCE [LARGE SCALE GENOMIC DNA]</scope>
    <source>
        <strain evidence="2 3">PLY_AMNH</strain>
    </source>
</reference>
<dbReference type="EMBL" id="LGRX02008838">
    <property type="protein sequence ID" value="KAK3272683.1"/>
    <property type="molecule type" value="Genomic_DNA"/>
</dbReference>
<proteinExistence type="predicted"/>
<feature type="region of interest" description="Disordered" evidence="1">
    <location>
        <begin position="1"/>
        <end position="55"/>
    </location>
</feature>
<evidence type="ECO:0000313" key="3">
    <source>
        <dbReference type="Proteomes" id="UP001190700"/>
    </source>
</evidence>
<name>A0AAE0G6Z9_9CHLO</name>
<sequence>MASARRETFGSALRAARARTGASPSPSPTASHSTPSSSARPRRIVGTSSLRTKPTSTIEAPTTFDFFNDPDVLVTTPVEEGREEEFREQLSYAFTYGSDLVNFLKSTGFKLPAGYTLDNDTACDTDFVAFTAGLAHVMFPISYAESAKLLDLEHDHDFYPHSTVNEIVFCLLPHPLRY</sequence>
<feature type="compositionally biased region" description="Low complexity" evidence="1">
    <location>
        <begin position="14"/>
        <end position="39"/>
    </location>
</feature>
<evidence type="ECO:0000313" key="2">
    <source>
        <dbReference type="EMBL" id="KAK3272683.1"/>
    </source>
</evidence>
<protein>
    <submittedName>
        <fullName evidence="2">Uncharacterized protein</fullName>
    </submittedName>
</protein>
<feature type="compositionally biased region" description="Polar residues" evidence="1">
    <location>
        <begin position="46"/>
        <end position="55"/>
    </location>
</feature>